<dbReference type="AlphaFoldDB" id="A0A5C6AWG8"/>
<comment type="caution">
    <text evidence="2">The sequence shown here is derived from an EMBL/GenBank/DDBJ whole genome shotgun (WGS) entry which is preliminary data.</text>
</comment>
<evidence type="ECO:0008006" key="4">
    <source>
        <dbReference type="Google" id="ProtNLM"/>
    </source>
</evidence>
<evidence type="ECO:0000313" key="2">
    <source>
        <dbReference type="EMBL" id="TWU03847.1"/>
    </source>
</evidence>
<accession>A0A5C6AWG8</accession>
<proteinExistence type="predicted"/>
<keyword evidence="3" id="KW-1185">Reference proteome</keyword>
<feature type="chain" id="PRO_5022818181" description="Ferredoxin" evidence="1">
    <location>
        <begin position="25"/>
        <end position="585"/>
    </location>
</feature>
<dbReference type="Proteomes" id="UP000316213">
    <property type="component" value="Unassembled WGS sequence"/>
</dbReference>
<name>A0A5C6AWG8_9BACT</name>
<sequence precursor="true">MKTLPRFLSVAAAMLASCAGIASAQCMPCGGCSDPCGVSPTVVSSHCGGAIGCGQGYVVSSGATYAESVVSYGDSYDQSVSVSSMPASETLCEPMTSYRVVMKPTYVTETQAVCVQETRSETRYRTKTVYKTVPIVEENYRTKMVNVPKTETKTVTYSVLVPVKSEKSVEITETVPQWNEVPETYTVRVPSLVDVPEEYTVKVPQLRDESFTYTVNVPQVVTEEKTRTVTNAVPVTKTRTISICVPKTEMKTVTKDYGHWEEQIVEVAAAPVATNVAYSSGTGCGCGSGVSYASGSGCGCGSSNPCGSSPCSSRCGGCRSVSYGGCGGSVSHSAPIVATASNCGPTTTTQTKRVWVPNVQTETVPVTTSSQESQVVTYTVYEQESIQVPYQCTTLVYHPETRTGTKKVVDYVDEARTRMRKQVQYNEETRTRMRKTLTYNTVTKTQTVPYVTYTTEERTKEVSYTYNVPEYTVEPYQTTRYEQVAEEEIEEYTVSVPYTVTKEQTVQVCKMVPTLVEETISPCTSSNASVGMVHGETINVGPSVMEGGCGGGNGCGAPVMMTAPAVGSGCGGCGATVSASPCIGC</sequence>
<feature type="signal peptide" evidence="1">
    <location>
        <begin position="1"/>
        <end position="24"/>
    </location>
</feature>
<dbReference type="Pfam" id="PF07639">
    <property type="entry name" value="YTV"/>
    <property type="match status" value="1"/>
</dbReference>
<dbReference type="PROSITE" id="PS51257">
    <property type="entry name" value="PROKAR_LIPOPROTEIN"/>
    <property type="match status" value="1"/>
</dbReference>
<gene>
    <name evidence="2" type="ORF">Pla100_07820</name>
</gene>
<reference evidence="2 3" key="1">
    <citation type="submission" date="2019-02" db="EMBL/GenBank/DDBJ databases">
        <title>Deep-cultivation of Planctomycetes and their phenomic and genomic characterization uncovers novel biology.</title>
        <authorList>
            <person name="Wiegand S."/>
            <person name="Jogler M."/>
            <person name="Boedeker C."/>
            <person name="Pinto D."/>
            <person name="Vollmers J."/>
            <person name="Rivas-Marin E."/>
            <person name="Kohn T."/>
            <person name="Peeters S.H."/>
            <person name="Heuer A."/>
            <person name="Rast P."/>
            <person name="Oberbeckmann S."/>
            <person name="Bunk B."/>
            <person name="Jeske O."/>
            <person name="Meyerdierks A."/>
            <person name="Storesund J.E."/>
            <person name="Kallscheuer N."/>
            <person name="Luecker S."/>
            <person name="Lage O.M."/>
            <person name="Pohl T."/>
            <person name="Merkel B.J."/>
            <person name="Hornburger P."/>
            <person name="Mueller R.-W."/>
            <person name="Bruemmer F."/>
            <person name="Labrenz M."/>
            <person name="Spormann A.M."/>
            <person name="Op Den Camp H."/>
            <person name="Overmann J."/>
            <person name="Amann R."/>
            <person name="Jetten M.S.M."/>
            <person name="Mascher T."/>
            <person name="Medema M.H."/>
            <person name="Devos D.P."/>
            <person name="Kaster A.-K."/>
            <person name="Ovreas L."/>
            <person name="Rohde M."/>
            <person name="Galperin M.Y."/>
            <person name="Jogler C."/>
        </authorList>
    </citation>
    <scope>NUCLEOTIDE SEQUENCE [LARGE SCALE GENOMIC DNA]</scope>
    <source>
        <strain evidence="2 3">Pla100</strain>
    </source>
</reference>
<evidence type="ECO:0000256" key="1">
    <source>
        <dbReference type="SAM" id="SignalP"/>
    </source>
</evidence>
<dbReference type="InterPro" id="IPR011521">
    <property type="entry name" value="YTV"/>
</dbReference>
<organism evidence="2 3">
    <name type="scientific">Neorhodopirellula pilleata</name>
    <dbReference type="NCBI Taxonomy" id="2714738"/>
    <lineage>
        <taxon>Bacteria</taxon>
        <taxon>Pseudomonadati</taxon>
        <taxon>Planctomycetota</taxon>
        <taxon>Planctomycetia</taxon>
        <taxon>Pirellulales</taxon>
        <taxon>Pirellulaceae</taxon>
        <taxon>Neorhodopirellula</taxon>
    </lineage>
</organism>
<dbReference type="EMBL" id="SJPM01000001">
    <property type="protein sequence ID" value="TWU03847.1"/>
    <property type="molecule type" value="Genomic_DNA"/>
</dbReference>
<evidence type="ECO:0000313" key="3">
    <source>
        <dbReference type="Proteomes" id="UP000316213"/>
    </source>
</evidence>
<keyword evidence="1" id="KW-0732">Signal</keyword>
<protein>
    <recommendedName>
        <fullName evidence="4">Ferredoxin</fullName>
    </recommendedName>
</protein>